<dbReference type="SUPFAM" id="SSF50249">
    <property type="entry name" value="Nucleic acid-binding proteins"/>
    <property type="match status" value="1"/>
</dbReference>
<feature type="compositionally biased region" description="Low complexity" evidence="1">
    <location>
        <begin position="198"/>
        <end position="214"/>
    </location>
</feature>
<dbReference type="Pfam" id="PF09103">
    <property type="entry name" value="BRCA-2_OB1"/>
    <property type="match status" value="1"/>
</dbReference>
<dbReference type="InterPro" id="IPR015525">
    <property type="entry name" value="BRCA2"/>
</dbReference>
<sequence>MATARSKPSKFYDVEAAGPDDADDDDDGVDSLDIDEHGNLKGLIADTTDSSEDGRDESRPKAEVRVPLVSIRGTENPIMDPAVAGPRRRLRRIVDCSVEAANSGAASRGEPSACVPDGHDPASDSKAGSAAAVGGMPGGGHGPGTRATFGERADAANGSAAQHMADGGASRAGAAAASQRAAGAPADARGPASGGAGAEAPAAPERTAPALSAAAGAAGARGAAAAQESLGEPGGAQAVGESASVPVAWGARASAGVSSGMRAWRQLLEVRASLQDPHLAMLWAQLSLSRGQRQLLEQQQLWLDSCAEPAPEAHEGTLQWLRAAQAQTLMVQRKLEHLVEIQLDPSWQPRPAQQPELWPCARQQQPQLPWRWQPHNPKQPLPLPTQQPQHLHQGQPVQIHTHEIQQPREFQASMQSQHQQREDWQQKYQQQQQTDHTWPAQSAAQRPEQAPEQRTWHAQWQWRHGEPQQPPRPLLQVHEQALPATASAGARLPTLPSGISTAVAPTIPQETVPAPALAPAPQGGVPGEGFHLAAGTPGFATASGRKVALDPARLRAAQALLAADGTEEDHATSIARSGAGTTTVPGMGAAAGTPTASAAVWQGQIGQPQQPPRPLLQVHEQARPATASAGARLAALPSVASTTAVPTIPQETVPAPALAPAPQGGVPGEGFHLATGTPGFATASGQKVALDPARLRAAQALLAADGTEEDHATTIARSGAGTTTVPGMGAAAGTRTASRAVWQGQIGQPQQPPRPLLQVHEQARPATASAGARLAALPSVASTTAVPTTPQETVPAPALAPAPQGGVPGEGFHLAAGTPGFATASGRKVALDPARLRAAQTLLAADGTEEDHATTIARSGAGTTTVPCRGAVAGTPAASAAVWQGQIGQPQQPPRPLLQVHEQARPATASAGSRLAALPSVASTPVVPTTPQETVPAPALAPAPQGGVPGEGFHLAAGTPGFATASGRKVVLDPARLRAAQALLAADGTEEDHATSMASAAVGTTTVPGMGAAAGAPGGCAAGMASCTATAGWPGAPEPRLQGCTVASGFATADGRGLHLDAAKLQAAQALLADAEGPVATAASAATAPQLATVPAATLAAPPVVTEEATAATTRASSAPRADAGAAPSSGDGDQAEPAAVGAAASLRTAAGRPVELGTTALRRAQLLLAEKGDEDIPGSCADGAAGGVAALAAQGVPFPPAGEGRFGGAVLPSEMISDMQRCGRAEGDQGSLDGAVRKRAAAARQAMGDLLEELNADSCVLESPHQPDARAAAGASNLSNRPVAQLVSTRDAVFAQFRRAVEASPEAPAPEAAEGGLARFGRAWLEHHWRQLALVAALAAQREQPRTPASRESIVTELVRRCRRELAGRCSALHRACVAGGGGLGSLHLVLLCASVAPASAGAPARAELSDGFYSVSVELDARSQIRAGRTVHVCGGTVEGLPECGCHPLEQPAAACLRVPPNAWRPASSGCRLGPQRRPFPAARLADVRPGGGDVPLVDVVVLRVLPCTYRSFGVRGGTAAAERTSSQELAHCEALAAGALSGAEAAVRELAGAGADEAAQVALAERLRAEAQARVAAEAGSPHLPVLVVDAQAVAGPSPSWWGSVAVLTLRGASEEVGPAPLDRLRVTSAGVARSGAGGLLRLFCGPASRMQHRPRARSSAAPPGLPLAAFLGGPFGASGGPPALGAGGDPPPPRELRGLFCDLAGAPLRGGAAEAGACRGGGWRAFLPLWLLAPGGRLCRVLVEEWAEDAARARGALGRAAAAFGAACADEAALLVQNVTFAWYDPQRQVVNFRARRLHLRLARNPTSLDAQRAMGSLCFSAGELERWRALLESGFPA</sequence>
<dbReference type="EMBL" id="CAUYUJ010018004">
    <property type="protein sequence ID" value="CAK0879816.1"/>
    <property type="molecule type" value="Genomic_DNA"/>
</dbReference>
<evidence type="ECO:0000313" key="3">
    <source>
        <dbReference type="EMBL" id="CAK0879816.1"/>
    </source>
</evidence>
<dbReference type="InterPro" id="IPR012340">
    <property type="entry name" value="NA-bd_OB-fold"/>
</dbReference>
<feature type="region of interest" description="Disordered" evidence="1">
    <location>
        <begin position="568"/>
        <end position="598"/>
    </location>
</feature>
<feature type="domain" description="BRCA2 OB1" evidence="2">
    <location>
        <begin position="1404"/>
        <end position="1478"/>
    </location>
</feature>
<evidence type="ECO:0000259" key="2">
    <source>
        <dbReference type="Pfam" id="PF09103"/>
    </source>
</evidence>
<feature type="compositionally biased region" description="Acidic residues" evidence="1">
    <location>
        <begin position="18"/>
        <end position="33"/>
    </location>
</feature>
<dbReference type="Gene3D" id="2.40.50.140">
    <property type="entry name" value="Nucleic acid-binding proteins"/>
    <property type="match status" value="1"/>
</dbReference>
<feature type="region of interest" description="Disordered" evidence="1">
    <location>
        <begin position="1108"/>
        <end position="1142"/>
    </location>
</feature>
<feature type="compositionally biased region" description="Low complexity" evidence="1">
    <location>
        <begin position="386"/>
        <end position="396"/>
    </location>
</feature>
<dbReference type="PANTHER" id="PTHR11289">
    <property type="entry name" value="BREAST CANCER TYPE 2 SUSCEPTIBILITY PROTEIN BRCA2"/>
    <property type="match status" value="1"/>
</dbReference>
<feature type="compositionally biased region" description="Basic and acidic residues" evidence="1">
    <location>
        <begin position="52"/>
        <end position="64"/>
    </location>
</feature>
<accession>A0ABN9W2S2</accession>
<dbReference type="PANTHER" id="PTHR11289:SF0">
    <property type="entry name" value="BREAST CANCER TYPE 2 SUSCEPTIBILITY PROTEIN"/>
    <property type="match status" value="1"/>
</dbReference>
<dbReference type="InterPro" id="IPR015187">
    <property type="entry name" value="BRCA2_OB_1"/>
</dbReference>
<feature type="compositionally biased region" description="Low complexity" evidence="1">
    <location>
        <begin position="165"/>
        <end position="191"/>
    </location>
</feature>
<keyword evidence="4" id="KW-1185">Reference proteome</keyword>
<dbReference type="Proteomes" id="UP001189429">
    <property type="component" value="Unassembled WGS sequence"/>
</dbReference>
<feature type="region of interest" description="Disordered" evidence="1">
    <location>
        <begin position="1"/>
        <end position="85"/>
    </location>
</feature>
<reference evidence="3" key="1">
    <citation type="submission" date="2023-10" db="EMBL/GenBank/DDBJ databases">
        <authorList>
            <person name="Chen Y."/>
            <person name="Shah S."/>
            <person name="Dougan E. K."/>
            <person name="Thang M."/>
            <person name="Chan C."/>
        </authorList>
    </citation>
    <scope>NUCLEOTIDE SEQUENCE [LARGE SCALE GENOMIC DNA]</scope>
</reference>
<evidence type="ECO:0000313" key="4">
    <source>
        <dbReference type="Proteomes" id="UP001189429"/>
    </source>
</evidence>
<protein>
    <recommendedName>
        <fullName evidence="2">BRCA2 OB1 domain-containing protein</fullName>
    </recommendedName>
</protein>
<name>A0ABN9W2S2_9DINO</name>
<comment type="caution">
    <text evidence="3">The sequence shown here is derived from an EMBL/GenBank/DDBJ whole genome shotgun (WGS) entry which is preliminary data.</text>
</comment>
<feature type="region of interest" description="Disordered" evidence="1">
    <location>
        <begin position="370"/>
        <end position="397"/>
    </location>
</feature>
<feature type="compositionally biased region" description="Polar residues" evidence="1">
    <location>
        <begin position="434"/>
        <end position="444"/>
    </location>
</feature>
<evidence type="ECO:0000256" key="1">
    <source>
        <dbReference type="SAM" id="MobiDB-lite"/>
    </source>
</evidence>
<feature type="region of interest" description="Disordered" evidence="1">
    <location>
        <begin position="101"/>
        <end position="214"/>
    </location>
</feature>
<proteinExistence type="predicted"/>
<organism evidence="3 4">
    <name type="scientific">Prorocentrum cordatum</name>
    <dbReference type="NCBI Taxonomy" id="2364126"/>
    <lineage>
        <taxon>Eukaryota</taxon>
        <taxon>Sar</taxon>
        <taxon>Alveolata</taxon>
        <taxon>Dinophyceae</taxon>
        <taxon>Prorocentrales</taxon>
        <taxon>Prorocentraceae</taxon>
        <taxon>Prorocentrum</taxon>
    </lineage>
</organism>
<feature type="compositionally biased region" description="Low complexity" evidence="1">
    <location>
        <begin position="578"/>
        <end position="598"/>
    </location>
</feature>
<feature type="compositionally biased region" description="Low complexity" evidence="1">
    <location>
        <begin position="1108"/>
        <end position="1133"/>
    </location>
</feature>
<feature type="region of interest" description="Disordered" evidence="1">
    <location>
        <begin position="410"/>
        <end position="458"/>
    </location>
</feature>
<gene>
    <name evidence="3" type="ORF">PCOR1329_LOCUS63138</name>
</gene>